<reference evidence="7" key="1">
    <citation type="journal article" date="2019" name="Int. J. Syst. Evol. Microbiol.">
        <title>The Global Catalogue of Microorganisms (GCM) 10K type strain sequencing project: providing services to taxonomists for standard genome sequencing and annotation.</title>
        <authorList>
            <consortium name="The Broad Institute Genomics Platform"/>
            <consortium name="The Broad Institute Genome Sequencing Center for Infectious Disease"/>
            <person name="Wu L."/>
            <person name="Ma J."/>
        </authorList>
    </citation>
    <scope>NUCLEOTIDE SEQUENCE [LARGE SCALE GENOMIC DNA]</scope>
    <source>
        <strain evidence="7">JCM 17250</strain>
    </source>
</reference>
<dbReference type="Gene3D" id="3.20.20.70">
    <property type="entry name" value="Aldolase class I"/>
    <property type="match status" value="1"/>
</dbReference>
<keyword evidence="2 5" id="KW-0057">Aromatic amino acid biosynthesis</keyword>
<feature type="active site" description="Proton donor/acceptor" evidence="5">
    <location>
        <position position="137"/>
    </location>
</feature>
<comment type="subunit">
    <text evidence="5">Homodimer.</text>
</comment>
<sequence>MLKIKGIEIGEGRPKICLPITGKNLTEIEQQSRVINEKQADLVEWRVDFYHDHDIQSALEVIRKQIGDRPLIFTFRTVREGGQRDITDQDYLSINEKAMMSGLIDLVDIELKLPVVIRNPLIAKAKQQGIATIISNHDFGKTPAQEEMINRLKEAELIGASIAKLAVMPNNSTDVLSLLSVTNKLKDIIKIPLVTMSMGGFGVMTRLSGEIFGSSMTFGTVGQASAPGQIDHETLSTVLDVIHENVTK</sequence>
<feature type="binding site" evidence="5">
    <location>
        <position position="225"/>
    </location>
    <ligand>
        <name>3-dehydroquinate</name>
        <dbReference type="ChEBI" id="CHEBI:32364"/>
    </ligand>
</feature>
<comment type="catalytic activity">
    <reaction evidence="1 5">
        <text>3-dehydroquinate = 3-dehydroshikimate + H2O</text>
        <dbReference type="Rhea" id="RHEA:21096"/>
        <dbReference type="ChEBI" id="CHEBI:15377"/>
        <dbReference type="ChEBI" id="CHEBI:16630"/>
        <dbReference type="ChEBI" id="CHEBI:32364"/>
        <dbReference type="EC" id="4.2.1.10"/>
    </reaction>
</comment>
<dbReference type="Pfam" id="PF01487">
    <property type="entry name" value="DHquinase_I"/>
    <property type="match status" value="1"/>
</dbReference>
<feature type="binding site" evidence="5">
    <location>
        <position position="76"/>
    </location>
    <ligand>
        <name>3-dehydroquinate</name>
        <dbReference type="ChEBI" id="CHEBI:32364"/>
    </ligand>
</feature>
<keyword evidence="4 5" id="KW-0704">Schiff base</keyword>
<comment type="caution">
    <text evidence="5">Lacks conserved residue(s) required for the propagation of feature annotation.</text>
</comment>
<evidence type="ECO:0000313" key="7">
    <source>
        <dbReference type="Proteomes" id="UP001501734"/>
    </source>
</evidence>
<dbReference type="SUPFAM" id="SSF51569">
    <property type="entry name" value="Aldolase"/>
    <property type="match status" value="1"/>
</dbReference>
<comment type="pathway">
    <text evidence="5">Metabolic intermediate biosynthesis; chorismate biosynthesis; chorismate from D-erythrose 4-phosphate and phosphoenolpyruvate: step 3/7.</text>
</comment>
<keyword evidence="5" id="KW-0028">Amino-acid biosynthesis</keyword>
<feature type="binding site" evidence="5">
    <location>
        <position position="229"/>
    </location>
    <ligand>
        <name>3-dehydroquinate</name>
        <dbReference type="ChEBI" id="CHEBI:32364"/>
    </ligand>
</feature>
<dbReference type="PANTHER" id="PTHR43699">
    <property type="entry name" value="3-DEHYDROQUINATE DEHYDRATASE"/>
    <property type="match status" value="1"/>
</dbReference>
<evidence type="ECO:0000256" key="5">
    <source>
        <dbReference type="HAMAP-Rule" id="MF_00214"/>
    </source>
</evidence>
<dbReference type="Proteomes" id="UP001501734">
    <property type="component" value="Unassembled WGS sequence"/>
</dbReference>
<feature type="binding site" evidence="5">
    <location>
        <begin position="44"/>
        <end position="46"/>
    </location>
    <ligand>
        <name>3-dehydroquinate</name>
        <dbReference type="ChEBI" id="CHEBI:32364"/>
    </ligand>
</feature>
<organism evidence="6 7">
    <name type="scientific">Amphibacillus indicireducens</name>
    <dbReference type="NCBI Taxonomy" id="1076330"/>
    <lineage>
        <taxon>Bacteria</taxon>
        <taxon>Bacillati</taxon>
        <taxon>Bacillota</taxon>
        <taxon>Bacilli</taxon>
        <taxon>Bacillales</taxon>
        <taxon>Bacillaceae</taxon>
        <taxon>Amphibacillus</taxon>
    </lineage>
</organism>
<comment type="caution">
    <text evidence="6">The sequence shown here is derived from an EMBL/GenBank/DDBJ whole genome shotgun (WGS) entry which is preliminary data.</text>
</comment>
<evidence type="ECO:0000256" key="3">
    <source>
        <dbReference type="ARBA" id="ARBA00023239"/>
    </source>
</evidence>
<comment type="similarity">
    <text evidence="5">Belongs to the type-I 3-dehydroquinase family.</text>
</comment>
<dbReference type="PANTHER" id="PTHR43699:SF1">
    <property type="entry name" value="3-DEHYDROQUINATE DEHYDRATASE"/>
    <property type="match status" value="1"/>
</dbReference>
<proteinExistence type="inferred from homology"/>
<name>A0ABP7VR33_9BACI</name>
<evidence type="ECO:0000313" key="6">
    <source>
        <dbReference type="EMBL" id="GAA4072703.1"/>
    </source>
</evidence>
<dbReference type="RefSeq" id="WP_344912340.1">
    <property type="nucleotide sequence ID" value="NZ_BAABDL010000093.1"/>
</dbReference>
<keyword evidence="7" id="KW-1185">Reference proteome</keyword>
<comment type="function">
    <text evidence="5">Involved in the third step of the chorismate pathway, which leads to the biosynthesis of aromatic amino acids. Catalyzes the cis-dehydration of 3-dehydroquinate (DHQ) and introduces the first double bond of the aromatic ring to yield 3-dehydroshikimate.</text>
</comment>
<accession>A0ABP7VR33</accession>
<evidence type="ECO:0000256" key="1">
    <source>
        <dbReference type="ARBA" id="ARBA00001864"/>
    </source>
</evidence>
<gene>
    <name evidence="5 6" type="primary">aroD</name>
    <name evidence="6" type="ORF">GCM10022410_17700</name>
</gene>
<feature type="binding site" evidence="5">
    <location>
        <position position="206"/>
    </location>
    <ligand>
        <name>3-dehydroquinate</name>
        <dbReference type="ChEBI" id="CHEBI:32364"/>
    </ligand>
</feature>
<dbReference type="HAMAP" id="MF_00214">
    <property type="entry name" value="AroD"/>
    <property type="match status" value="1"/>
</dbReference>
<dbReference type="InterPro" id="IPR001381">
    <property type="entry name" value="DHquinase_I"/>
</dbReference>
<evidence type="ECO:0000256" key="4">
    <source>
        <dbReference type="ARBA" id="ARBA00023270"/>
    </source>
</evidence>
<dbReference type="NCBIfam" id="TIGR01093">
    <property type="entry name" value="aroD"/>
    <property type="match status" value="1"/>
</dbReference>
<evidence type="ECO:0000256" key="2">
    <source>
        <dbReference type="ARBA" id="ARBA00023141"/>
    </source>
</evidence>
<dbReference type="InterPro" id="IPR013785">
    <property type="entry name" value="Aldolase_TIM"/>
</dbReference>
<dbReference type="EMBL" id="BAABDL010000093">
    <property type="protein sequence ID" value="GAA4072703.1"/>
    <property type="molecule type" value="Genomic_DNA"/>
</dbReference>
<protein>
    <recommendedName>
        <fullName evidence="5">3-dehydroquinate dehydratase</fullName>
        <shortName evidence="5">3-dehydroquinase</shortName>
        <ecNumber evidence="5">4.2.1.10</ecNumber>
    </recommendedName>
    <alternativeName>
        <fullName evidence="5">Type I DHQase</fullName>
    </alternativeName>
    <alternativeName>
        <fullName evidence="5">Type I dehydroquinase</fullName>
        <shortName evidence="5">DHQ1</shortName>
    </alternativeName>
</protein>
<feature type="active site" description="Schiff-base intermediate with substrate" evidence="5">
    <location>
        <position position="164"/>
    </location>
</feature>
<dbReference type="CDD" id="cd00502">
    <property type="entry name" value="DHQase_I"/>
    <property type="match status" value="1"/>
</dbReference>
<dbReference type="EC" id="4.2.1.10" evidence="5"/>
<dbReference type="InterPro" id="IPR050146">
    <property type="entry name" value="Type-I_3-dehydroquinase"/>
</dbReference>
<keyword evidence="3 5" id="KW-0456">Lyase</keyword>